<organism evidence="2 3">
    <name type="scientific">Pleurotus eryngii</name>
    <name type="common">Boletus of the steppes</name>
    <dbReference type="NCBI Taxonomy" id="5323"/>
    <lineage>
        <taxon>Eukaryota</taxon>
        <taxon>Fungi</taxon>
        <taxon>Dikarya</taxon>
        <taxon>Basidiomycota</taxon>
        <taxon>Agaricomycotina</taxon>
        <taxon>Agaricomycetes</taxon>
        <taxon>Agaricomycetidae</taxon>
        <taxon>Agaricales</taxon>
        <taxon>Pleurotineae</taxon>
        <taxon>Pleurotaceae</taxon>
        <taxon>Pleurotus</taxon>
    </lineage>
</organism>
<dbReference type="OrthoDB" id="3003556at2759"/>
<keyword evidence="3" id="KW-1185">Reference proteome</keyword>
<gene>
    <name evidence="2" type="ORF">BDN71DRAFT_1452411</name>
</gene>
<name>A0A9P5ZS61_PLEER</name>
<dbReference type="EMBL" id="MU154613">
    <property type="protein sequence ID" value="KAF9491715.1"/>
    <property type="molecule type" value="Genomic_DNA"/>
</dbReference>
<reference evidence="2" key="1">
    <citation type="submission" date="2020-11" db="EMBL/GenBank/DDBJ databases">
        <authorList>
            <consortium name="DOE Joint Genome Institute"/>
            <person name="Ahrendt S."/>
            <person name="Riley R."/>
            <person name="Andreopoulos W."/>
            <person name="Labutti K."/>
            <person name="Pangilinan J."/>
            <person name="Ruiz-Duenas F.J."/>
            <person name="Barrasa J.M."/>
            <person name="Sanchez-Garcia M."/>
            <person name="Camarero S."/>
            <person name="Miyauchi S."/>
            <person name="Serrano A."/>
            <person name="Linde D."/>
            <person name="Babiker R."/>
            <person name="Drula E."/>
            <person name="Ayuso-Fernandez I."/>
            <person name="Pacheco R."/>
            <person name="Padilla G."/>
            <person name="Ferreira P."/>
            <person name="Barriuso J."/>
            <person name="Kellner H."/>
            <person name="Castanera R."/>
            <person name="Alfaro M."/>
            <person name="Ramirez L."/>
            <person name="Pisabarro A.G."/>
            <person name="Kuo A."/>
            <person name="Tritt A."/>
            <person name="Lipzen A."/>
            <person name="He G."/>
            <person name="Yan M."/>
            <person name="Ng V."/>
            <person name="Cullen D."/>
            <person name="Martin F."/>
            <person name="Rosso M.-N."/>
            <person name="Henrissat B."/>
            <person name="Hibbett D."/>
            <person name="Martinez A.T."/>
            <person name="Grigoriev I.V."/>
        </authorList>
    </citation>
    <scope>NUCLEOTIDE SEQUENCE</scope>
    <source>
        <strain evidence="2">ATCC 90797</strain>
    </source>
</reference>
<accession>A0A9P5ZS61</accession>
<evidence type="ECO:0000313" key="3">
    <source>
        <dbReference type="Proteomes" id="UP000807025"/>
    </source>
</evidence>
<keyword evidence="1" id="KW-0732">Signal</keyword>
<protein>
    <submittedName>
        <fullName evidence="2">Uncharacterized protein</fullName>
    </submittedName>
</protein>
<comment type="caution">
    <text evidence="2">The sequence shown here is derived from an EMBL/GenBank/DDBJ whole genome shotgun (WGS) entry which is preliminary data.</text>
</comment>
<proteinExistence type="predicted"/>
<sequence>MFSKQLIIFSAIASGLLANAAPVKQVEAREAAELDERFYYHHYAPEKRDVDLEERFYYHHYAPEKRDENIEERFYYHHYSPES</sequence>
<evidence type="ECO:0000313" key="2">
    <source>
        <dbReference type="EMBL" id="KAF9491715.1"/>
    </source>
</evidence>
<dbReference type="AlphaFoldDB" id="A0A9P5ZS61"/>
<evidence type="ECO:0000256" key="1">
    <source>
        <dbReference type="SAM" id="SignalP"/>
    </source>
</evidence>
<feature type="chain" id="PRO_5040228723" evidence="1">
    <location>
        <begin position="29"/>
        <end position="83"/>
    </location>
</feature>
<feature type="signal peptide" evidence="1">
    <location>
        <begin position="1"/>
        <end position="28"/>
    </location>
</feature>
<dbReference type="Proteomes" id="UP000807025">
    <property type="component" value="Unassembled WGS sequence"/>
</dbReference>